<dbReference type="Pfam" id="PF02724">
    <property type="entry name" value="CDC45"/>
    <property type="match status" value="2"/>
</dbReference>
<evidence type="ECO:0000256" key="4">
    <source>
        <dbReference type="ARBA" id="ARBA00023242"/>
    </source>
</evidence>
<dbReference type="EMBL" id="NWSH01000086">
    <property type="protein sequence ID" value="PCG79773.1"/>
    <property type="molecule type" value="Genomic_DNA"/>
</dbReference>
<organism evidence="7">
    <name type="scientific">Heliothis virescens</name>
    <name type="common">Tobacco budworm moth</name>
    <dbReference type="NCBI Taxonomy" id="7102"/>
    <lineage>
        <taxon>Eukaryota</taxon>
        <taxon>Metazoa</taxon>
        <taxon>Ecdysozoa</taxon>
        <taxon>Arthropoda</taxon>
        <taxon>Hexapoda</taxon>
        <taxon>Insecta</taxon>
        <taxon>Pterygota</taxon>
        <taxon>Neoptera</taxon>
        <taxon>Endopterygota</taxon>
        <taxon>Lepidoptera</taxon>
        <taxon>Glossata</taxon>
        <taxon>Ditrysia</taxon>
        <taxon>Noctuoidea</taxon>
        <taxon>Noctuidae</taxon>
        <taxon>Heliothinae</taxon>
        <taxon>Heliothis</taxon>
    </lineage>
</organism>
<keyword evidence="3" id="KW-0235">DNA replication</keyword>
<proteinExistence type="inferred from homology"/>
<keyword evidence="5" id="KW-0131">Cell cycle</keyword>
<dbReference type="GO" id="GO:0031261">
    <property type="term" value="C:DNA replication preinitiation complex"/>
    <property type="evidence" value="ECO:0007669"/>
    <property type="project" value="TreeGrafter"/>
</dbReference>
<feature type="compositionally biased region" description="Acidic residues" evidence="6">
    <location>
        <begin position="135"/>
        <end position="145"/>
    </location>
</feature>
<gene>
    <name evidence="7" type="ORF">B5V51_14250</name>
</gene>
<dbReference type="AlphaFoldDB" id="A0A2A4K7M8"/>
<dbReference type="GO" id="GO:0000727">
    <property type="term" value="P:double-strand break repair via break-induced replication"/>
    <property type="evidence" value="ECO:0007669"/>
    <property type="project" value="TreeGrafter"/>
</dbReference>
<dbReference type="GO" id="GO:1902977">
    <property type="term" value="P:mitotic DNA replication preinitiation complex assembly"/>
    <property type="evidence" value="ECO:0007669"/>
    <property type="project" value="TreeGrafter"/>
</dbReference>
<sequence length="769" mass="83979">MFIEDIKNDFYNVLLGNRVLLLVHYDVDAICTCKILQSLFKSDNVSYTLVPVGGIAELKQAYEENNEEIKYVVLVNCGGTIDLVDILQPEEEVVFFVLDAHKPTDVCNVYSDGQVRLVYKDSEENIPNFDDIFKDEEEDEENEESESGREGLEAMVERRRERRAWEERRNTLMFNYTQFSYYGKPSACIALELAWRVSRCGWGGVWAASVAAAAQAALCCRAPAQVLLDAHHLHTHTPPEHDRTGGHVTLEKDVCLPLYRRWSLEAALCHAPALAPALRLHTRAGHARLRQLLADTGIPLQQARQAYRSMDVELRRSLLTALETAAPKHKLPSPTHTTFLLQRVHSPTLAAMDVVFAIMGLIEHETLPKAEGFQHALSALDTQSGENESRRLGSAAAMAALQAVARVVHATLSARLLHLAGPFSYFIVQEGTPEARIVRGPLWLGVAARWAAAAAGGTRAIVASAPIDDTTCLLLGVPPRYQHEPRNLFGAAFEQAATKCGASVSLDYVDTSVITLPLAQRAQFLDALTALLAIPLQQARQAYRSMDVELRRSLLTALETAAPKHKLPSPTHTTFLLQRVHSPTLAAMDVVFAIMGLIEHETLPKAEGFQHALSALDTQSGENESRRLGSAAAMAALQAVARVVHATLSARLLHLAGPFSYFIVQEGTPEARIVRGPLWLGVAARWAAAAAGGTRAIVASAPIDDTTCLLLGVPPRYQHEPRNLFGAAFEQAATKCGASVSLDYVDTSVITLPLAQRAQFLDALTALLA</sequence>
<reference evidence="7" key="1">
    <citation type="submission" date="2017-09" db="EMBL/GenBank/DDBJ databases">
        <title>Contemporary evolution of a Lepidopteran species, Heliothis virescens, in response to modern agricultural practices.</title>
        <authorList>
            <person name="Fritz M.L."/>
            <person name="Deyonke A.M."/>
            <person name="Papanicolaou A."/>
            <person name="Micinski S."/>
            <person name="Westbrook J."/>
            <person name="Gould F."/>
        </authorList>
    </citation>
    <scope>NUCLEOTIDE SEQUENCE [LARGE SCALE GENOMIC DNA]</scope>
    <source>
        <strain evidence="7">HvINT-</strain>
        <tissue evidence="7">Whole body</tissue>
    </source>
</reference>
<evidence type="ECO:0000256" key="1">
    <source>
        <dbReference type="ARBA" id="ARBA00004123"/>
    </source>
</evidence>
<comment type="subcellular location">
    <subcellularLocation>
        <location evidence="1">Nucleus</location>
    </subcellularLocation>
</comment>
<dbReference type="GO" id="GO:0003688">
    <property type="term" value="F:DNA replication origin binding"/>
    <property type="evidence" value="ECO:0007669"/>
    <property type="project" value="TreeGrafter"/>
</dbReference>
<comment type="caution">
    <text evidence="7">The sequence shown here is derived from an EMBL/GenBank/DDBJ whole genome shotgun (WGS) entry which is preliminary data.</text>
</comment>
<evidence type="ECO:0000256" key="3">
    <source>
        <dbReference type="ARBA" id="ARBA00022705"/>
    </source>
</evidence>
<evidence type="ECO:0000256" key="5">
    <source>
        <dbReference type="ARBA" id="ARBA00023306"/>
    </source>
</evidence>
<name>A0A2A4K7M8_HELVI</name>
<evidence type="ECO:0000313" key="7">
    <source>
        <dbReference type="EMBL" id="PCG79773.1"/>
    </source>
</evidence>
<feature type="region of interest" description="Disordered" evidence="6">
    <location>
        <begin position="135"/>
        <end position="154"/>
    </location>
</feature>
<evidence type="ECO:0008006" key="8">
    <source>
        <dbReference type="Google" id="ProtNLM"/>
    </source>
</evidence>
<dbReference type="GO" id="GO:0006270">
    <property type="term" value="P:DNA replication initiation"/>
    <property type="evidence" value="ECO:0007669"/>
    <property type="project" value="InterPro"/>
</dbReference>
<accession>A0A2A4K7M8</accession>
<keyword evidence="4" id="KW-0539">Nucleus</keyword>
<evidence type="ECO:0000256" key="2">
    <source>
        <dbReference type="ARBA" id="ARBA00010727"/>
    </source>
</evidence>
<dbReference type="GO" id="GO:0003697">
    <property type="term" value="F:single-stranded DNA binding"/>
    <property type="evidence" value="ECO:0007669"/>
    <property type="project" value="TreeGrafter"/>
</dbReference>
<dbReference type="InterPro" id="IPR003874">
    <property type="entry name" value="CDC45"/>
</dbReference>
<dbReference type="PANTHER" id="PTHR10507">
    <property type="entry name" value="CDC45-RELATED PROTEIN"/>
    <property type="match status" value="1"/>
</dbReference>
<dbReference type="STRING" id="7102.A0A2A4K7M8"/>
<dbReference type="GO" id="GO:0003682">
    <property type="term" value="F:chromatin binding"/>
    <property type="evidence" value="ECO:0007669"/>
    <property type="project" value="TreeGrafter"/>
</dbReference>
<evidence type="ECO:0000256" key="6">
    <source>
        <dbReference type="SAM" id="MobiDB-lite"/>
    </source>
</evidence>
<protein>
    <recommendedName>
        <fullName evidence="8">Cell division control protein 45</fullName>
    </recommendedName>
</protein>
<comment type="similarity">
    <text evidence="2">Belongs to the CDC45 family.</text>
</comment>
<dbReference type="PANTHER" id="PTHR10507:SF0">
    <property type="entry name" value="CELL DIVISION CONTROL PROTEIN 45 HOMOLOG"/>
    <property type="match status" value="1"/>
</dbReference>